<comment type="caution">
    <text evidence="1">The sequence shown here is derived from an EMBL/GenBank/DDBJ whole genome shotgun (WGS) entry which is preliminary data.</text>
</comment>
<protein>
    <submittedName>
        <fullName evidence="1">Uncharacterized protein</fullName>
    </submittedName>
</protein>
<evidence type="ECO:0000313" key="1">
    <source>
        <dbReference type="EMBL" id="CDG32692.1"/>
    </source>
</evidence>
<organism evidence="1 2">
    <name type="scientific">Parasaccharibacter apium</name>
    <dbReference type="NCBI Taxonomy" id="1510841"/>
    <lineage>
        <taxon>Bacteria</taxon>
        <taxon>Pseudomonadati</taxon>
        <taxon>Pseudomonadota</taxon>
        <taxon>Alphaproteobacteria</taxon>
        <taxon>Acetobacterales</taxon>
        <taxon>Acetobacteraceae</taxon>
        <taxon>Parasaccharibacter</taxon>
    </lineage>
</organism>
<sequence length="54" mass="6117">MSQKENNIARSMTREDLIFALVQDVVRIEGPNTKIDRAYLLKLVAEIARSVDGK</sequence>
<dbReference type="EMBL" id="CBLY010000008">
    <property type="protein sequence ID" value="CDG32692.1"/>
    <property type="molecule type" value="Genomic_DNA"/>
</dbReference>
<dbReference type="Proteomes" id="UP000027590">
    <property type="component" value="Unassembled WGS sequence"/>
</dbReference>
<dbReference type="RefSeq" id="WP_156878809.1">
    <property type="nucleotide sequence ID" value="NZ_CBLY010000008.1"/>
</dbReference>
<gene>
    <name evidence="1" type="ORF">SACS_1831</name>
</gene>
<dbReference type="AlphaFoldDB" id="A0A7U7J050"/>
<accession>A0A7U7J050</accession>
<evidence type="ECO:0000313" key="2">
    <source>
        <dbReference type="Proteomes" id="UP000027590"/>
    </source>
</evidence>
<proteinExistence type="predicted"/>
<name>A0A7U7J050_9PROT</name>
<reference evidence="1 2" key="1">
    <citation type="journal article" date="2014" name="Genome Biol. Evol.">
        <title>Acetic acid bacteria genomes reveal functional traits for adaptation to life in insect guts.</title>
        <authorList>
            <person name="Chouaia B."/>
            <person name="Gaiarsa S."/>
            <person name="Crotti E."/>
            <person name="Comandatore F."/>
            <person name="Degli Esposti M."/>
            <person name="Ricci I."/>
            <person name="Alma A."/>
            <person name="Favia G."/>
            <person name="Bandi C."/>
            <person name="Daffonchio D."/>
        </authorList>
    </citation>
    <scope>NUCLEOTIDE SEQUENCE [LARGE SCALE GENOMIC DNA]</scope>
    <source>
        <strain evidence="2">AM169</strain>
    </source>
</reference>
<reference evidence="1 2" key="2">
    <citation type="journal article" date="2014" name="PLoS ONE">
        <title>Evolution of mitochondria reconstructed from the energy metabolism of living bacteria.</title>
        <authorList>
            <person name="Degli Esposti M."/>
            <person name="Chouaia B."/>
            <person name="Comandatore F."/>
            <person name="Crotti E."/>
            <person name="Sassera D."/>
            <person name="Lievens P.M."/>
            <person name="Daffonchio D."/>
            <person name="Bandi C."/>
        </authorList>
    </citation>
    <scope>NUCLEOTIDE SEQUENCE [LARGE SCALE GENOMIC DNA]</scope>
    <source>
        <strain evidence="2">AM169</strain>
    </source>
</reference>